<gene>
    <name evidence="1" type="ORF">P5673_006451</name>
</gene>
<dbReference type="EMBL" id="JARQWQ010000011">
    <property type="protein sequence ID" value="KAK2568532.1"/>
    <property type="molecule type" value="Genomic_DNA"/>
</dbReference>
<name>A0AAD9VC17_ACRCE</name>
<reference evidence="1" key="2">
    <citation type="journal article" date="2023" name="Science">
        <title>Genomic signatures of disease resistance in endangered staghorn corals.</title>
        <authorList>
            <person name="Vollmer S.V."/>
            <person name="Selwyn J.D."/>
            <person name="Despard B.A."/>
            <person name="Roesel C.L."/>
        </authorList>
    </citation>
    <scope>NUCLEOTIDE SEQUENCE</scope>
    <source>
        <strain evidence="1">K2</strain>
    </source>
</reference>
<evidence type="ECO:0000313" key="1">
    <source>
        <dbReference type="EMBL" id="KAK2568532.1"/>
    </source>
</evidence>
<comment type="caution">
    <text evidence="1">The sequence shown here is derived from an EMBL/GenBank/DDBJ whole genome shotgun (WGS) entry which is preliminary data.</text>
</comment>
<keyword evidence="2" id="KW-1185">Reference proteome</keyword>
<feature type="non-terminal residue" evidence="1">
    <location>
        <position position="1"/>
    </location>
</feature>
<organism evidence="1 2">
    <name type="scientific">Acropora cervicornis</name>
    <name type="common">Staghorn coral</name>
    <dbReference type="NCBI Taxonomy" id="6130"/>
    <lineage>
        <taxon>Eukaryota</taxon>
        <taxon>Metazoa</taxon>
        <taxon>Cnidaria</taxon>
        <taxon>Anthozoa</taxon>
        <taxon>Hexacorallia</taxon>
        <taxon>Scleractinia</taxon>
        <taxon>Astrocoeniina</taxon>
        <taxon>Acroporidae</taxon>
        <taxon>Acropora</taxon>
    </lineage>
</organism>
<sequence length="241" mass="27940">MEIVYRAGTIDGPSFDLRDRSIDKVWLVKAPKLYFPLNQDIPQSTRGQERKSLENVCLWETDTANFSEYFILQEKSDVVFQVELKVSKISLLPSLFVIHYNIESNARTSVQDSTNAKCPLKEEKIQEIQRCLKSFKWRRTTVPQCKGGFPLIEVSALAQGVIVYMRDHYPTTPQELNFHAELKAASHWCWSDDYAQLSMKKVPFDDCRLKIAATETLKTWKKMEKELLKTRANKVNESVEK</sequence>
<reference evidence="1" key="1">
    <citation type="journal article" date="2023" name="G3 (Bethesda)">
        <title>Whole genome assembly and annotation of the endangered Caribbean coral Acropora cervicornis.</title>
        <authorList>
            <person name="Selwyn J.D."/>
            <person name="Vollmer S.V."/>
        </authorList>
    </citation>
    <scope>NUCLEOTIDE SEQUENCE</scope>
    <source>
        <strain evidence="1">K2</strain>
    </source>
</reference>
<accession>A0AAD9VC17</accession>
<proteinExistence type="predicted"/>
<dbReference type="AlphaFoldDB" id="A0AAD9VC17"/>
<protein>
    <submittedName>
        <fullName evidence="1">Uncharacterized protein</fullName>
    </submittedName>
</protein>
<dbReference type="Proteomes" id="UP001249851">
    <property type="component" value="Unassembled WGS sequence"/>
</dbReference>
<evidence type="ECO:0000313" key="2">
    <source>
        <dbReference type="Proteomes" id="UP001249851"/>
    </source>
</evidence>